<proteinExistence type="predicted"/>
<dbReference type="EMBL" id="JAAALK010000082">
    <property type="protein sequence ID" value="KAG8086766.1"/>
    <property type="molecule type" value="Genomic_DNA"/>
</dbReference>
<evidence type="ECO:0008006" key="4">
    <source>
        <dbReference type="Google" id="ProtNLM"/>
    </source>
</evidence>
<reference evidence="2" key="1">
    <citation type="journal article" date="2021" name="bioRxiv">
        <title>Whole Genome Assembly and Annotation of Northern Wild Rice, Zizania palustris L., Supports a Whole Genome Duplication in the Zizania Genus.</title>
        <authorList>
            <person name="Haas M."/>
            <person name="Kono T."/>
            <person name="Macchietto M."/>
            <person name="Millas R."/>
            <person name="McGilp L."/>
            <person name="Shao M."/>
            <person name="Duquette J."/>
            <person name="Hirsch C.N."/>
            <person name="Kimball J."/>
        </authorList>
    </citation>
    <scope>NUCLEOTIDE SEQUENCE</scope>
    <source>
        <tissue evidence="2">Fresh leaf tissue</tissue>
    </source>
</reference>
<reference evidence="2" key="2">
    <citation type="submission" date="2021-02" db="EMBL/GenBank/DDBJ databases">
        <authorList>
            <person name="Kimball J.A."/>
            <person name="Haas M.W."/>
            <person name="Macchietto M."/>
            <person name="Kono T."/>
            <person name="Duquette J."/>
            <person name="Shao M."/>
        </authorList>
    </citation>
    <scope>NUCLEOTIDE SEQUENCE</scope>
    <source>
        <tissue evidence="2">Fresh leaf tissue</tissue>
    </source>
</reference>
<sequence>MEKATAFVLSVSLTGALLFTGGDACAGVSSMSAVDACKPGNVGAALSKTCAATLGTSTAAHEVTAYVTAALDAAWRSYNATTKAANADMEDPSSPRGLREVIGVCLYHYDDVVLYAAGVLEYLRTCTSLREVSFDCATSAGIVDRCAGLVQTVAPNSTLHAMIVGDRDRTELAVRLALLM</sequence>
<dbReference type="Proteomes" id="UP000729402">
    <property type="component" value="Unassembled WGS sequence"/>
</dbReference>
<evidence type="ECO:0000256" key="1">
    <source>
        <dbReference type="SAM" id="SignalP"/>
    </source>
</evidence>
<dbReference type="PANTHER" id="PTHR34838:SF3">
    <property type="entry name" value="OS08G0142100 PROTEIN"/>
    <property type="match status" value="1"/>
</dbReference>
<comment type="caution">
    <text evidence="2">The sequence shown here is derived from an EMBL/GenBank/DDBJ whole genome shotgun (WGS) entry which is preliminary data.</text>
</comment>
<keyword evidence="1" id="KW-0732">Signal</keyword>
<keyword evidence="3" id="KW-1185">Reference proteome</keyword>
<dbReference type="AlphaFoldDB" id="A0A8J5WBH7"/>
<feature type="signal peptide" evidence="1">
    <location>
        <begin position="1"/>
        <end position="24"/>
    </location>
</feature>
<name>A0A8J5WBH7_ZIZPA</name>
<accession>A0A8J5WBH7</accession>
<gene>
    <name evidence="2" type="ORF">GUJ93_ZPchr0010g7442</name>
</gene>
<evidence type="ECO:0000313" key="3">
    <source>
        <dbReference type="Proteomes" id="UP000729402"/>
    </source>
</evidence>
<protein>
    <recommendedName>
        <fullName evidence="4">Pectinesterase inhibitor domain-containing protein</fullName>
    </recommendedName>
</protein>
<organism evidence="2 3">
    <name type="scientific">Zizania palustris</name>
    <name type="common">Northern wild rice</name>
    <dbReference type="NCBI Taxonomy" id="103762"/>
    <lineage>
        <taxon>Eukaryota</taxon>
        <taxon>Viridiplantae</taxon>
        <taxon>Streptophyta</taxon>
        <taxon>Embryophyta</taxon>
        <taxon>Tracheophyta</taxon>
        <taxon>Spermatophyta</taxon>
        <taxon>Magnoliopsida</taxon>
        <taxon>Liliopsida</taxon>
        <taxon>Poales</taxon>
        <taxon>Poaceae</taxon>
        <taxon>BOP clade</taxon>
        <taxon>Oryzoideae</taxon>
        <taxon>Oryzeae</taxon>
        <taxon>Zizaniinae</taxon>
        <taxon>Zizania</taxon>
    </lineage>
</organism>
<dbReference type="OrthoDB" id="676883at2759"/>
<feature type="chain" id="PRO_5035192054" description="Pectinesterase inhibitor domain-containing protein" evidence="1">
    <location>
        <begin position="25"/>
        <end position="180"/>
    </location>
</feature>
<dbReference type="PANTHER" id="PTHR34838">
    <property type="entry name" value="OS08G0142100 PROTEIN-RELATED"/>
    <property type="match status" value="1"/>
</dbReference>
<evidence type="ECO:0000313" key="2">
    <source>
        <dbReference type="EMBL" id="KAG8086766.1"/>
    </source>
</evidence>